<sequence length="109" mass="11597">MRHIIRFIVSVIVLMVVAFLVPGFSIAGFGSAILAALAIMVVGWLIESFTGNKITPYGRGVVGFLVSAAVLYLIQFLVPGFRIGIFSALIASLIIGIIDIFAPTTRSKA</sequence>
<keyword evidence="1" id="KW-1133">Transmembrane helix</keyword>
<dbReference type="EMBL" id="WUUL01000014">
    <property type="protein sequence ID" value="MXQ55425.1"/>
    <property type="molecule type" value="Genomic_DNA"/>
</dbReference>
<dbReference type="InterPro" id="IPR007165">
    <property type="entry name" value="Phage_holin_4_2"/>
</dbReference>
<evidence type="ECO:0000313" key="3">
    <source>
        <dbReference type="Proteomes" id="UP000430692"/>
    </source>
</evidence>
<dbReference type="AlphaFoldDB" id="A0A6I4VZQ9"/>
<feature type="transmembrane region" description="Helical" evidence="1">
    <location>
        <begin position="83"/>
        <end position="102"/>
    </location>
</feature>
<organism evidence="2 3">
    <name type="scientific">Shimazuella alba</name>
    <dbReference type="NCBI Taxonomy" id="2690964"/>
    <lineage>
        <taxon>Bacteria</taxon>
        <taxon>Bacillati</taxon>
        <taxon>Bacillota</taxon>
        <taxon>Bacilli</taxon>
        <taxon>Bacillales</taxon>
        <taxon>Thermoactinomycetaceae</taxon>
        <taxon>Shimazuella</taxon>
    </lineage>
</organism>
<protein>
    <submittedName>
        <fullName evidence="2">Phage holin family protein</fullName>
    </submittedName>
</protein>
<dbReference type="PANTHER" id="PTHR37309:SF1">
    <property type="entry name" value="SLR0284 PROTEIN"/>
    <property type="match status" value="1"/>
</dbReference>
<proteinExistence type="predicted"/>
<evidence type="ECO:0000256" key="1">
    <source>
        <dbReference type="SAM" id="Phobius"/>
    </source>
</evidence>
<reference evidence="2 3" key="1">
    <citation type="submission" date="2019-12" db="EMBL/GenBank/DDBJ databases">
        <title>Whole-genome analyses of novel actinobacteria.</title>
        <authorList>
            <person name="Sahin N."/>
            <person name="Saygin H."/>
        </authorList>
    </citation>
    <scope>NUCLEOTIDE SEQUENCE [LARGE SCALE GENOMIC DNA]</scope>
    <source>
        <strain evidence="2 3">KC615</strain>
    </source>
</reference>
<name>A0A6I4VZQ9_9BACL</name>
<comment type="caution">
    <text evidence="2">The sequence shown here is derived from an EMBL/GenBank/DDBJ whole genome shotgun (WGS) entry which is preliminary data.</text>
</comment>
<evidence type="ECO:0000313" key="2">
    <source>
        <dbReference type="EMBL" id="MXQ55425.1"/>
    </source>
</evidence>
<dbReference type="RefSeq" id="WP_160802772.1">
    <property type="nucleotide sequence ID" value="NZ_WUUL01000014.1"/>
</dbReference>
<keyword evidence="1" id="KW-0472">Membrane</keyword>
<gene>
    <name evidence="2" type="ORF">GSM42_17220</name>
</gene>
<keyword evidence="1" id="KW-0812">Transmembrane</keyword>
<keyword evidence="3" id="KW-1185">Reference proteome</keyword>
<accession>A0A6I4VZQ9</accession>
<dbReference type="Pfam" id="PF04020">
    <property type="entry name" value="Phage_holin_4_2"/>
    <property type="match status" value="1"/>
</dbReference>
<feature type="transmembrane region" description="Helical" evidence="1">
    <location>
        <begin position="7"/>
        <end position="26"/>
    </location>
</feature>
<feature type="transmembrane region" description="Helical" evidence="1">
    <location>
        <begin position="32"/>
        <end position="50"/>
    </location>
</feature>
<dbReference type="Proteomes" id="UP000430692">
    <property type="component" value="Unassembled WGS sequence"/>
</dbReference>
<dbReference type="PANTHER" id="PTHR37309">
    <property type="entry name" value="SLR0284 PROTEIN"/>
    <property type="match status" value="1"/>
</dbReference>
<feature type="transmembrane region" description="Helical" evidence="1">
    <location>
        <begin position="57"/>
        <end position="77"/>
    </location>
</feature>